<protein>
    <submittedName>
        <fullName evidence="4">Membrane-bound lytic murein transglycosylase B</fullName>
    </submittedName>
</protein>
<dbReference type="PANTHER" id="PTHR30163">
    <property type="entry name" value="MEMBRANE-BOUND LYTIC MUREIN TRANSGLYCOSYLASE B"/>
    <property type="match status" value="1"/>
</dbReference>
<feature type="chain" id="PRO_5020850548" evidence="2">
    <location>
        <begin position="20"/>
        <end position="327"/>
    </location>
</feature>
<proteinExistence type="predicted"/>
<dbReference type="Pfam" id="PF13406">
    <property type="entry name" value="SLT_2"/>
    <property type="match status" value="1"/>
</dbReference>
<dbReference type="Gene3D" id="1.10.530.10">
    <property type="match status" value="1"/>
</dbReference>
<gene>
    <name evidence="4" type="ORF">EDC29_101292</name>
</gene>
<feature type="signal peptide" evidence="2">
    <location>
        <begin position="1"/>
        <end position="19"/>
    </location>
</feature>
<organism evidence="4 5">
    <name type="scientific">Marichromatium gracile</name>
    <name type="common">Chromatium gracile</name>
    <dbReference type="NCBI Taxonomy" id="1048"/>
    <lineage>
        <taxon>Bacteria</taxon>
        <taxon>Pseudomonadati</taxon>
        <taxon>Pseudomonadota</taxon>
        <taxon>Gammaproteobacteria</taxon>
        <taxon>Chromatiales</taxon>
        <taxon>Chromatiaceae</taxon>
        <taxon>Marichromatium</taxon>
    </lineage>
</organism>
<evidence type="ECO:0000256" key="1">
    <source>
        <dbReference type="PIRSR" id="PIRSR611757-1"/>
    </source>
</evidence>
<accession>A0A4R4AM01</accession>
<dbReference type="InterPro" id="IPR031304">
    <property type="entry name" value="SLT_2"/>
</dbReference>
<feature type="active site" evidence="1">
    <location>
        <position position="120"/>
    </location>
</feature>
<dbReference type="RefSeq" id="WP_132228273.1">
    <property type="nucleotide sequence ID" value="NZ_NRRH01000001.1"/>
</dbReference>
<feature type="domain" description="Transglycosylase SLT" evidence="3">
    <location>
        <begin position="26"/>
        <end position="320"/>
    </location>
</feature>
<reference evidence="4 5" key="1">
    <citation type="submission" date="2019-03" db="EMBL/GenBank/DDBJ databases">
        <title>Genomic Encyclopedia of Type Strains, Phase IV (KMG-IV): sequencing the most valuable type-strain genomes for metagenomic binning, comparative biology and taxonomic classification.</title>
        <authorList>
            <person name="Goeker M."/>
        </authorList>
    </citation>
    <scope>NUCLEOTIDE SEQUENCE [LARGE SCALE GENOMIC DNA]</scope>
    <source>
        <strain evidence="4 5">DSM 203</strain>
    </source>
</reference>
<keyword evidence="2" id="KW-0732">Signal</keyword>
<dbReference type="PANTHER" id="PTHR30163:SF9">
    <property type="entry name" value="MEMBRANE-BOUND LYTIC MUREIN TRANSGLYCOSYLASE B"/>
    <property type="match status" value="1"/>
</dbReference>
<evidence type="ECO:0000313" key="5">
    <source>
        <dbReference type="Proteomes" id="UP000295247"/>
    </source>
</evidence>
<dbReference type="GO" id="GO:0008933">
    <property type="term" value="F:peptidoglycan lytic transglycosylase activity"/>
    <property type="evidence" value="ECO:0007669"/>
    <property type="project" value="TreeGrafter"/>
</dbReference>
<name>A0A4R4AM01_MARGR</name>
<sequence length="327" mass="35370">MRTLITLLSALLLLATAEAAPDSYRDAAATFVTEMAARHDLDAERLAALIAGAEYRQEIIDAMEQPYEGKPWHRYRALFLTPERIAGGRAFHAAHAEQLARAEARYGIPAPVIVAIIGIETRYGEVLGRHRALDALTTLGFSYPRRAAFFRRELEQLILLGAEEGIDLSVVRGSYAGALGMPQFIPSSYRAYAVDFDGDARRDLWRSSADVIGSVANYLARHGWRAGGPVAIPLAQPPATMPAVVRKAPRAPATTLGALRAAGIDPMAANGLAPETPANLMCLDGGAAGERCWISFANFYAITRYNHSNLYAMTVHQLSEAIGETPP</sequence>
<comment type="caution">
    <text evidence="4">The sequence shown here is derived from an EMBL/GenBank/DDBJ whole genome shotgun (WGS) entry which is preliminary data.</text>
</comment>
<dbReference type="Proteomes" id="UP000295247">
    <property type="component" value="Unassembled WGS sequence"/>
</dbReference>
<dbReference type="SUPFAM" id="SSF53955">
    <property type="entry name" value="Lysozyme-like"/>
    <property type="match status" value="1"/>
</dbReference>
<dbReference type="EMBL" id="SMDC01000001">
    <property type="protein sequence ID" value="TCW39876.1"/>
    <property type="molecule type" value="Genomic_DNA"/>
</dbReference>
<dbReference type="CDD" id="cd13399">
    <property type="entry name" value="Slt35-like"/>
    <property type="match status" value="1"/>
</dbReference>
<evidence type="ECO:0000256" key="2">
    <source>
        <dbReference type="SAM" id="SignalP"/>
    </source>
</evidence>
<evidence type="ECO:0000313" key="4">
    <source>
        <dbReference type="EMBL" id="TCW39876.1"/>
    </source>
</evidence>
<dbReference type="FunFam" id="1.10.8.350:FF:000001">
    <property type="entry name" value="Lytic murein transglycosylase B"/>
    <property type="match status" value="1"/>
</dbReference>
<dbReference type="InterPro" id="IPR023346">
    <property type="entry name" value="Lysozyme-like_dom_sf"/>
</dbReference>
<dbReference type="InterPro" id="IPR043426">
    <property type="entry name" value="MltB-like"/>
</dbReference>
<dbReference type="InterPro" id="IPR011757">
    <property type="entry name" value="Lytic_transglycosylase_MltB"/>
</dbReference>
<dbReference type="GO" id="GO:0009253">
    <property type="term" value="P:peptidoglycan catabolic process"/>
    <property type="evidence" value="ECO:0007669"/>
    <property type="project" value="TreeGrafter"/>
</dbReference>
<dbReference type="AlphaFoldDB" id="A0A4R4AM01"/>
<evidence type="ECO:0000259" key="3">
    <source>
        <dbReference type="Pfam" id="PF13406"/>
    </source>
</evidence>
<dbReference type="NCBIfam" id="TIGR02282">
    <property type="entry name" value="MltB"/>
    <property type="match status" value="1"/>
</dbReference>
<dbReference type="Gene3D" id="1.10.8.350">
    <property type="entry name" value="Bacterial muramidase"/>
    <property type="match status" value="1"/>
</dbReference>